<organism evidence="1 2">
    <name type="scientific">Coniosporium tulheliwenetii</name>
    <dbReference type="NCBI Taxonomy" id="3383036"/>
    <lineage>
        <taxon>Eukaryota</taxon>
        <taxon>Fungi</taxon>
        <taxon>Dikarya</taxon>
        <taxon>Ascomycota</taxon>
        <taxon>Pezizomycotina</taxon>
        <taxon>Dothideomycetes</taxon>
        <taxon>Dothideomycetes incertae sedis</taxon>
        <taxon>Coniosporium</taxon>
    </lineage>
</organism>
<reference evidence="1" key="1">
    <citation type="submission" date="2022-10" db="EMBL/GenBank/DDBJ databases">
        <title>Culturing micro-colonial fungi from biological soil crusts in the Mojave desert and describing Neophaeococcomyces mojavensis, and introducing the new genera and species Taxawa tesnikishii.</title>
        <authorList>
            <person name="Kurbessoian T."/>
            <person name="Stajich J.E."/>
        </authorList>
    </citation>
    <scope>NUCLEOTIDE SEQUENCE</scope>
    <source>
        <strain evidence="1">JES_115</strain>
    </source>
</reference>
<dbReference type="Proteomes" id="UP001172680">
    <property type="component" value="Unassembled WGS sequence"/>
</dbReference>
<dbReference type="EC" id="6.2.1.45" evidence="1"/>
<protein>
    <submittedName>
        <fullName evidence="1">E1 ubiquitin-activating protein aos1</fullName>
        <ecNumber evidence="1">6.2.1.45</ecNumber>
    </submittedName>
</protein>
<dbReference type="EMBL" id="JAPDRP010000012">
    <property type="protein sequence ID" value="KAJ9642847.1"/>
    <property type="molecule type" value="Genomic_DNA"/>
</dbReference>
<evidence type="ECO:0000313" key="1">
    <source>
        <dbReference type="EMBL" id="KAJ9642847.1"/>
    </source>
</evidence>
<keyword evidence="2" id="KW-1185">Reference proteome</keyword>
<accession>A0ACC2Z6E1</accession>
<keyword evidence="1" id="KW-0436">Ligase</keyword>
<comment type="caution">
    <text evidence="1">The sequence shown here is derived from an EMBL/GenBank/DDBJ whole genome shotgun (WGS) entry which is preliminary data.</text>
</comment>
<proteinExistence type="predicted"/>
<gene>
    <name evidence="1" type="primary">AOS1_2</name>
    <name evidence="1" type="ORF">H2199_004368</name>
</gene>
<evidence type="ECO:0000313" key="2">
    <source>
        <dbReference type="Proteomes" id="UP001172680"/>
    </source>
</evidence>
<name>A0ACC2Z6E1_9PEZI</name>
<sequence length="91" mass="9914">MEKHKELQLPVETLKSDFLRSFLHNLGSELAPREQPIQNLLLFDGDESRGPVYALHPIFGDGLEAVMPVEPVVPMVPMVGAVNGGPVVALD</sequence>